<evidence type="ECO:0000313" key="4">
    <source>
        <dbReference type="WBParaSite" id="HPBE_0000016601-mRNA-1"/>
    </source>
</evidence>
<accession>A0A3P7TF09</accession>
<gene>
    <name evidence="2" type="ORF">HPBE_LOCUS167</name>
</gene>
<dbReference type="EMBL" id="UZAH01000103">
    <property type="protein sequence ID" value="VDO18549.1"/>
    <property type="molecule type" value="Genomic_DNA"/>
</dbReference>
<organism evidence="3 4">
    <name type="scientific">Heligmosomoides polygyrus</name>
    <name type="common">Parasitic roundworm</name>
    <dbReference type="NCBI Taxonomy" id="6339"/>
    <lineage>
        <taxon>Eukaryota</taxon>
        <taxon>Metazoa</taxon>
        <taxon>Ecdysozoa</taxon>
        <taxon>Nematoda</taxon>
        <taxon>Chromadorea</taxon>
        <taxon>Rhabditida</taxon>
        <taxon>Rhabditina</taxon>
        <taxon>Rhabditomorpha</taxon>
        <taxon>Strongyloidea</taxon>
        <taxon>Heligmosomidae</taxon>
        <taxon>Heligmosomoides</taxon>
    </lineage>
</organism>
<dbReference type="WBParaSite" id="HPBE_0000016601-mRNA-1">
    <property type="protein sequence ID" value="HPBE_0000016601-mRNA-1"/>
    <property type="gene ID" value="HPBE_0000016601"/>
</dbReference>
<accession>A0A183F243</accession>
<proteinExistence type="predicted"/>
<feature type="region of interest" description="Disordered" evidence="1">
    <location>
        <begin position="38"/>
        <end position="67"/>
    </location>
</feature>
<keyword evidence="3" id="KW-1185">Reference proteome</keyword>
<evidence type="ECO:0000256" key="1">
    <source>
        <dbReference type="SAM" id="MobiDB-lite"/>
    </source>
</evidence>
<evidence type="ECO:0000313" key="2">
    <source>
        <dbReference type="EMBL" id="VDO18549.1"/>
    </source>
</evidence>
<dbReference type="Proteomes" id="UP000050761">
    <property type="component" value="Unassembled WGS sequence"/>
</dbReference>
<sequence length="67" mass="6804">MKHTHSGTHPSLSSMIRGVFGQSSTAVAESVAVSPVRAWSIRGRSADDDGDAAAAGGAWYNNASATS</sequence>
<dbReference type="AlphaFoldDB" id="A0A183F243"/>
<reference evidence="4" key="2">
    <citation type="submission" date="2019-09" db="UniProtKB">
        <authorList>
            <consortium name="WormBaseParasite"/>
        </authorList>
    </citation>
    <scope>IDENTIFICATION</scope>
</reference>
<evidence type="ECO:0000313" key="3">
    <source>
        <dbReference type="Proteomes" id="UP000050761"/>
    </source>
</evidence>
<name>A0A183F243_HELPZ</name>
<protein>
    <submittedName>
        <fullName evidence="4">Secreted protein</fullName>
    </submittedName>
</protein>
<reference evidence="2 3" key="1">
    <citation type="submission" date="2018-11" db="EMBL/GenBank/DDBJ databases">
        <authorList>
            <consortium name="Pathogen Informatics"/>
        </authorList>
    </citation>
    <scope>NUCLEOTIDE SEQUENCE [LARGE SCALE GENOMIC DNA]</scope>
</reference>